<protein>
    <submittedName>
        <fullName evidence="1">Uncharacterized protein</fullName>
    </submittedName>
</protein>
<reference evidence="1 2" key="1">
    <citation type="submission" date="2016-10" db="EMBL/GenBank/DDBJ databases">
        <authorList>
            <person name="de Groot N.N."/>
        </authorList>
    </citation>
    <scope>NUCLEOTIDE SEQUENCE [LARGE SCALE GENOMIC DNA]</scope>
    <source>
        <strain evidence="1 2">NLAE-zl-C500</strain>
    </source>
</reference>
<dbReference type="RefSeq" id="WP_074557766.1">
    <property type="nucleotide sequence ID" value="NZ_FMYE01000014.1"/>
</dbReference>
<dbReference type="EMBL" id="FMYE01000014">
    <property type="protein sequence ID" value="SDB76841.1"/>
    <property type="molecule type" value="Genomic_DNA"/>
</dbReference>
<evidence type="ECO:0000313" key="1">
    <source>
        <dbReference type="EMBL" id="SDB76841.1"/>
    </source>
</evidence>
<dbReference type="Proteomes" id="UP000183670">
    <property type="component" value="Unassembled WGS sequence"/>
</dbReference>
<evidence type="ECO:0000313" key="2">
    <source>
        <dbReference type="Proteomes" id="UP000183670"/>
    </source>
</evidence>
<dbReference type="AlphaFoldDB" id="A0A1G6G4I9"/>
<organism evidence="1 2">
    <name type="scientific">Bacteroides ovatus</name>
    <dbReference type="NCBI Taxonomy" id="28116"/>
    <lineage>
        <taxon>Bacteria</taxon>
        <taxon>Pseudomonadati</taxon>
        <taxon>Bacteroidota</taxon>
        <taxon>Bacteroidia</taxon>
        <taxon>Bacteroidales</taxon>
        <taxon>Bacteroidaceae</taxon>
        <taxon>Bacteroides</taxon>
    </lineage>
</organism>
<name>A0A1G6G4I9_BACOV</name>
<proteinExistence type="predicted"/>
<accession>A0A1G6G4I9</accession>
<gene>
    <name evidence="1" type="ORF">SAMN05192581_10145</name>
</gene>
<sequence length="197" mass="22847">MANLCDTQFIITCGSKEPIMNLWESMKELGAEKGYMPLHQLAEHYGIDYEKKCISVRGHVYWADIEANEEDDLYKLSFDVESAWSPTIELFEEIDSKLGELFNIHYRAIECGCDIFIVHDPTYSFFPEEACVSSTGNPFEDCLEDCFDTVADAINHWSSIMGISQGDRTEDEMLDYINGFEYDDENTYFYINRFVFE</sequence>